<dbReference type="Gene3D" id="3.40.50.2000">
    <property type="entry name" value="Glycogen Phosphorylase B"/>
    <property type="match status" value="2"/>
</dbReference>
<dbReference type="InterPro" id="IPR001173">
    <property type="entry name" value="Glyco_trans_2-like"/>
</dbReference>
<feature type="transmembrane region" description="Helical" evidence="4">
    <location>
        <begin position="126"/>
        <end position="146"/>
    </location>
</feature>
<keyword evidence="1" id="KW-0808">Transferase</keyword>
<dbReference type="OrthoDB" id="3784at2759"/>
<dbReference type="GeneID" id="14872983"/>
<dbReference type="PANTHER" id="PTHR43685">
    <property type="entry name" value="GLYCOSYLTRANSFERASE"/>
    <property type="match status" value="1"/>
</dbReference>
<dbReference type="PANTHER" id="PTHR43685:SF2">
    <property type="entry name" value="GLYCOSYLTRANSFERASE 2-LIKE DOMAIN-CONTAINING PROTEIN"/>
    <property type="match status" value="1"/>
</dbReference>
<evidence type="ECO:0000256" key="1">
    <source>
        <dbReference type="ARBA" id="ARBA00022676"/>
    </source>
</evidence>
<evidence type="ECO:0000259" key="5">
    <source>
        <dbReference type="Pfam" id="PF00534"/>
    </source>
</evidence>
<dbReference type="SUPFAM" id="SSF53448">
    <property type="entry name" value="Nucleotide-diphospho-sugar transferases"/>
    <property type="match status" value="1"/>
</dbReference>
<dbReference type="SUPFAM" id="SSF53756">
    <property type="entry name" value="UDP-Glycosyltransferase/glycogen phosphorylase"/>
    <property type="match status" value="1"/>
</dbReference>
<feature type="region of interest" description="Disordered" evidence="3">
    <location>
        <begin position="1"/>
        <end position="75"/>
    </location>
</feature>
<evidence type="ECO:0000313" key="7">
    <source>
        <dbReference type="EMBL" id="EGG21560.1"/>
    </source>
</evidence>
<dbReference type="Gene3D" id="3.90.550.10">
    <property type="entry name" value="Spore Coat Polysaccharide Biosynthesis Protein SpsA, Chain A"/>
    <property type="match status" value="1"/>
</dbReference>
<feature type="region of interest" description="Disordered" evidence="3">
    <location>
        <begin position="624"/>
        <end position="652"/>
    </location>
</feature>
<dbReference type="STRING" id="1054147.F4PST2"/>
<dbReference type="Pfam" id="PF00535">
    <property type="entry name" value="Glycos_transf_2"/>
    <property type="match status" value="1"/>
</dbReference>
<evidence type="ECO:0000259" key="6">
    <source>
        <dbReference type="Pfam" id="PF00535"/>
    </source>
</evidence>
<keyword evidence="4" id="KW-0812">Transmembrane</keyword>
<proteinExistence type="predicted"/>
<dbReference type="InterPro" id="IPR050834">
    <property type="entry name" value="Glycosyltransf_2"/>
</dbReference>
<dbReference type="AlphaFoldDB" id="F4PST2"/>
<evidence type="ECO:0000256" key="3">
    <source>
        <dbReference type="SAM" id="MobiDB-lite"/>
    </source>
</evidence>
<keyword evidence="8" id="KW-1185">Reference proteome</keyword>
<evidence type="ECO:0000256" key="4">
    <source>
        <dbReference type="SAM" id="Phobius"/>
    </source>
</evidence>
<dbReference type="Proteomes" id="UP000007797">
    <property type="component" value="Unassembled WGS sequence"/>
</dbReference>
<dbReference type="CDD" id="cd00761">
    <property type="entry name" value="Glyco_tranf_GTA_type"/>
    <property type="match status" value="1"/>
</dbReference>
<evidence type="ECO:0000313" key="8">
    <source>
        <dbReference type="Proteomes" id="UP000007797"/>
    </source>
</evidence>
<sequence length="1057" mass="120933">MNNLRERSPLSTGSKSHQEIDIEDDDIAIGYDEEVDDSDDDSTTTDQEDTSTDDDDNDNGQSHRQHQHQHHTKNEIHQHLLYNIKKKNQDNDRSSSSSNGCFKRLILQTGGGTTKGGINSYKRKNITCLIGTLVFGISLFLIVMLLTRFPLSYIDHEDYSDNILSSYCAHLSMESDQVELSKNQCSFLQHQHQQQQKHNNNNKNNKNNNNIQNNNTIHNYECNPSNLNRPQYQYKLGGLEYEGKDPFSCRPPVVSIIVPVYNTPKYQLLEMYESVNRQSLQSFELVIVDDGSTNSETINLINDWEKSDTHVHIQKHSSKRGLPSARNTGIKQSRAPYIFLLDSDDMIEPTTLEKLVWKLETSPHIAFAKGWTVGFGAQEYVWEKGYEKADAFLYENQVTVTAMFRKEVFFENVHNRSLAHYSGFDEQIIGGMEDWDFILKCANNGLWGETIPDHIDIHNHLDKQVPRCLLILPWLNTGGADKFNLNFVRELIIKGWDVTIVTTLQSSNPWLPSFQKLTPDIFVLDNFLTTEDTPRFLCYLIESRKIDITLVSNSELGYLFVPYLKEKCPFSAIVDYVHMEEDHWKSGGYARYSLSMQSTLDLSIVSSDHLKEWMIKRSMTSRLKQHHYREKKEKSNQERGGNGTPTQTHQPMESAIADNIDVCYVNVDMKEFQFNIVDRNRIRELYNIPMSTTVVLFAGRLVEQKQPKVALEVFKKLIENDVTFNAFIVGDGEQRDQVEEFIQRNGMQSVVKILGDVPSEDMPAIISASDIVFLPSAMEGISMLFFESMAAGVIPIGRSIGGQHELITADEGELLSFPKHHDGPEYTVPAYTERLQHLIQLSPREKKEKSLACITRIATYFTIEMMSESMIKSFCKASYRKRMKESGSLLSFMDYPIAHTGKSNRPKKIVQTAVPMSGFGDINEHNGDGAGDDHQSVFGLHNVGVGQELAIQAIESIKWQKKSDAMWKTLEALKKQVVDDKPYHNQCDIDKADGDSLKTNLQQLTKSHTQLQQEFDQYVKENEDLYSKYQDTLESLRKYQLQDKEKGKINIQNNDDD</sequence>
<dbReference type="GO" id="GO:0042244">
    <property type="term" value="P:spore wall assembly"/>
    <property type="evidence" value="ECO:0007669"/>
    <property type="project" value="EnsemblProtists"/>
</dbReference>
<dbReference type="CDD" id="cd03801">
    <property type="entry name" value="GT4_PimA-like"/>
    <property type="match status" value="1"/>
</dbReference>
<feature type="compositionally biased region" description="Acidic residues" evidence="3">
    <location>
        <begin position="21"/>
        <end position="58"/>
    </location>
</feature>
<accession>F4PST2</accession>
<dbReference type="RefSeq" id="XP_004359410.1">
    <property type="nucleotide sequence ID" value="XM_004359353.1"/>
</dbReference>
<dbReference type="InterPro" id="IPR029044">
    <property type="entry name" value="Nucleotide-diphossugar_trans"/>
</dbReference>
<reference evidence="8" key="1">
    <citation type="journal article" date="2011" name="Genome Res.">
        <title>Phylogeny-wide analysis of social amoeba genomes highlights ancient origins for complex intercellular communication.</title>
        <authorList>
            <person name="Heidel A.J."/>
            <person name="Lawal H.M."/>
            <person name="Felder M."/>
            <person name="Schilde C."/>
            <person name="Helps N.R."/>
            <person name="Tunggal B."/>
            <person name="Rivero F."/>
            <person name="John U."/>
            <person name="Schleicher M."/>
            <person name="Eichinger L."/>
            <person name="Platzer M."/>
            <person name="Noegel A.A."/>
            <person name="Schaap P."/>
            <person name="Gloeckner G."/>
        </authorList>
    </citation>
    <scope>NUCLEOTIDE SEQUENCE [LARGE SCALE GENOMIC DNA]</scope>
    <source>
        <strain evidence="8">SH3</strain>
    </source>
</reference>
<keyword evidence="2" id="KW-0175">Coiled coil</keyword>
<dbReference type="EMBL" id="GL883010">
    <property type="protein sequence ID" value="EGG21560.1"/>
    <property type="molecule type" value="Genomic_DNA"/>
</dbReference>
<evidence type="ECO:0000256" key="2">
    <source>
        <dbReference type="SAM" id="Coils"/>
    </source>
</evidence>
<keyword evidence="1" id="KW-0328">Glycosyltransferase</keyword>
<dbReference type="Pfam" id="PF00534">
    <property type="entry name" value="Glycos_transf_1"/>
    <property type="match status" value="1"/>
</dbReference>
<feature type="domain" description="Glycosyl transferase family 1" evidence="5">
    <location>
        <begin position="679"/>
        <end position="815"/>
    </location>
</feature>
<dbReference type="GO" id="GO:0006972">
    <property type="term" value="P:hyperosmotic response"/>
    <property type="evidence" value="ECO:0007669"/>
    <property type="project" value="EnsemblProtists"/>
</dbReference>
<feature type="region of interest" description="Disordered" evidence="3">
    <location>
        <begin position="189"/>
        <end position="214"/>
    </location>
</feature>
<dbReference type="GO" id="GO:0016757">
    <property type="term" value="F:glycosyltransferase activity"/>
    <property type="evidence" value="ECO:0007669"/>
    <property type="project" value="UniProtKB-KW"/>
</dbReference>
<dbReference type="KEGG" id="dfa:DFA_01446"/>
<organism evidence="7 8">
    <name type="scientific">Cavenderia fasciculata</name>
    <name type="common">Slime mold</name>
    <name type="synonym">Dictyostelium fasciculatum</name>
    <dbReference type="NCBI Taxonomy" id="261658"/>
    <lineage>
        <taxon>Eukaryota</taxon>
        <taxon>Amoebozoa</taxon>
        <taxon>Evosea</taxon>
        <taxon>Eumycetozoa</taxon>
        <taxon>Dictyostelia</taxon>
        <taxon>Acytosteliales</taxon>
        <taxon>Cavenderiaceae</taxon>
        <taxon>Cavenderia</taxon>
    </lineage>
</organism>
<dbReference type="InterPro" id="IPR001296">
    <property type="entry name" value="Glyco_trans_1"/>
</dbReference>
<keyword evidence="4" id="KW-1133">Transmembrane helix</keyword>
<protein>
    <submittedName>
        <fullName evidence="7">Glycosyltransferase</fullName>
    </submittedName>
</protein>
<gene>
    <name evidence="7" type="primary">pgtC</name>
    <name evidence="7" type="ORF">DFA_01446</name>
</gene>
<feature type="coiled-coil region" evidence="2">
    <location>
        <begin position="994"/>
        <end position="1028"/>
    </location>
</feature>
<feature type="domain" description="Glycosyltransferase 2-like" evidence="6">
    <location>
        <begin position="255"/>
        <end position="384"/>
    </location>
</feature>
<name>F4PST2_CACFS</name>
<keyword evidence="4" id="KW-0472">Membrane</keyword>